<proteinExistence type="predicted"/>
<name>A0A0L8H0N8_OCTBM</name>
<protein>
    <submittedName>
        <fullName evidence="1">Uncharacterized protein</fullName>
    </submittedName>
</protein>
<accession>A0A0L8H0N8</accession>
<sequence length="85" mass="10131">MVKCHQIECIPVFSFFFQGFLNLFPMNANINSTLFILFTPISMFCNQEFFTLYIKENNDTTIFPPILLNSSREIFQDFYKIFTTF</sequence>
<reference evidence="1" key="1">
    <citation type="submission" date="2015-07" db="EMBL/GenBank/DDBJ databases">
        <title>MeaNS - Measles Nucleotide Surveillance Program.</title>
        <authorList>
            <person name="Tran T."/>
            <person name="Druce J."/>
        </authorList>
    </citation>
    <scope>NUCLEOTIDE SEQUENCE</scope>
    <source>
        <strain evidence="1">UCB-OBI-ISO-001</strain>
        <tissue evidence="1">Gonad</tissue>
    </source>
</reference>
<evidence type="ECO:0000313" key="1">
    <source>
        <dbReference type="EMBL" id="KOF82762.1"/>
    </source>
</evidence>
<gene>
    <name evidence="1" type="ORF">OCBIM_22024786mg</name>
</gene>
<dbReference type="EMBL" id="KQ419631">
    <property type="protein sequence ID" value="KOF82762.1"/>
    <property type="molecule type" value="Genomic_DNA"/>
</dbReference>
<dbReference type="AlphaFoldDB" id="A0A0L8H0N8"/>
<organism evidence="1">
    <name type="scientific">Octopus bimaculoides</name>
    <name type="common">California two-spotted octopus</name>
    <dbReference type="NCBI Taxonomy" id="37653"/>
    <lineage>
        <taxon>Eukaryota</taxon>
        <taxon>Metazoa</taxon>
        <taxon>Spiralia</taxon>
        <taxon>Lophotrochozoa</taxon>
        <taxon>Mollusca</taxon>
        <taxon>Cephalopoda</taxon>
        <taxon>Coleoidea</taxon>
        <taxon>Octopodiformes</taxon>
        <taxon>Octopoda</taxon>
        <taxon>Incirrata</taxon>
        <taxon>Octopodidae</taxon>
        <taxon>Octopus</taxon>
    </lineage>
</organism>